<reference evidence="1" key="1">
    <citation type="journal article" date="2020" name="Nature">
        <title>Giant virus diversity and host interactions through global metagenomics.</title>
        <authorList>
            <person name="Schulz F."/>
            <person name="Roux S."/>
            <person name="Paez-Espino D."/>
            <person name="Jungbluth S."/>
            <person name="Walsh D.A."/>
            <person name="Denef V.J."/>
            <person name="McMahon K.D."/>
            <person name="Konstantinidis K.T."/>
            <person name="Eloe-Fadrosh E.A."/>
            <person name="Kyrpides N.C."/>
            <person name="Woyke T."/>
        </authorList>
    </citation>
    <scope>NUCLEOTIDE SEQUENCE</scope>
    <source>
        <strain evidence="1">GVMAG-M-3300023174-3</strain>
    </source>
</reference>
<protein>
    <recommendedName>
        <fullName evidence="2">DUF3431 domain-containing protein</fullName>
    </recommendedName>
</protein>
<organism evidence="1">
    <name type="scientific">viral metagenome</name>
    <dbReference type="NCBI Taxonomy" id="1070528"/>
    <lineage>
        <taxon>unclassified sequences</taxon>
        <taxon>metagenomes</taxon>
        <taxon>organismal metagenomes</taxon>
    </lineage>
</organism>
<sequence length="191" mass="22543">MNIVVARYNENIEWTKQFQNVIIYNKGEDLPEEYTNVTSLDNVGREGHTYYKYIYDNYDNLADHTIFLQGNPFDHSPNILDKINEYANRKDLNIQFEFLTRLVLSITLDHCPYHLGPLPLAEVYEKVFDIKRKDSTLQRFQFGGGAQFIVSKQNILKRPRSFYLNIVKLLEYDINPIEGFVIERFHGIILE</sequence>
<accession>A0A6C0DNG7</accession>
<dbReference type="AlphaFoldDB" id="A0A6C0DNG7"/>
<dbReference type="InterPro" id="IPR021838">
    <property type="entry name" value="DUF3431"/>
</dbReference>
<evidence type="ECO:0000313" key="1">
    <source>
        <dbReference type="EMBL" id="QHT18083.1"/>
    </source>
</evidence>
<evidence type="ECO:0008006" key="2">
    <source>
        <dbReference type="Google" id="ProtNLM"/>
    </source>
</evidence>
<dbReference type="EMBL" id="MN739648">
    <property type="protein sequence ID" value="QHT18083.1"/>
    <property type="molecule type" value="Genomic_DNA"/>
</dbReference>
<dbReference type="PANTHER" id="PTHR37490:SF1">
    <property type="entry name" value="GLYCOSYLTRANSFERASE 2-LIKE DOMAIN-CONTAINING PROTEIN"/>
    <property type="match status" value="1"/>
</dbReference>
<dbReference type="PANTHER" id="PTHR37490">
    <property type="entry name" value="EXPRESSED PROTEIN"/>
    <property type="match status" value="1"/>
</dbReference>
<dbReference type="Pfam" id="PF11913">
    <property type="entry name" value="DUF3431"/>
    <property type="match status" value="1"/>
</dbReference>
<name>A0A6C0DNG7_9ZZZZ</name>
<proteinExistence type="predicted"/>